<evidence type="ECO:0000313" key="3">
    <source>
        <dbReference type="Proteomes" id="UP001250698"/>
    </source>
</evidence>
<comment type="caution">
    <text evidence="2">The sequence shown here is derived from an EMBL/GenBank/DDBJ whole genome shotgun (WGS) entry which is preliminary data.</text>
</comment>
<dbReference type="Proteomes" id="UP001250698">
    <property type="component" value="Unassembled WGS sequence"/>
</dbReference>
<dbReference type="RefSeq" id="WP_315997774.1">
    <property type="nucleotide sequence ID" value="NZ_JAWDJT010000003.1"/>
</dbReference>
<accession>A0ABU3TFZ7</accession>
<keyword evidence="3" id="KW-1185">Reference proteome</keyword>
<evidence type="ECO:0000256" key="1">
    <source>
        <dbReference type="SAM" id="Phobius"/>
    </source>
</evidence>
<protein>
    <recommendedName>
        <fullName evidence="4">DUF3592 domain-containing protein</fullName>
    </recommendedName>
</protein>
<keyword evidence="1" id="KW-0812">Transmembrane</keyword>
<keyword evidence="1" id="KW-0472">Membrane</keyword>
<name>A0ABU3TFZ7_9BACT</name>
<proteinExistence type="predicted"/>
<dbReference type="EMBL" id="JAWDJT010000003">
    <property type="protein sequence ID" value="MDU0370296.1"/>
    <property type="molecule type" value="Genomic_DNA"/>
</dbReference>
<gene>
    <name evidence="2" type="ORF">ROI90_07820</name>
</gene>
<sequence>MTAPHSDTPGSPTVSSRFLLLWLLLVLLIFGGLTAGLYQQARQRRHGIARPALVVQNHQERSAHILTLRYSYSPDTLVARYTEQHRNQVKRLRPGDSTTVRFWPEAPRRVEVTPR</sequence>
<reference evidence="2 3" key="1">
    <citation type="submission" date="2023-10" db="EMBL/GenBank/DDBJ databases">
        <title>Hymenobacter endophyticus sp. nov., an isolate from the leaf tissues of wheat.</title>
        <authorList>
            <person name="Dai Y."/>
        </authorList>
    </citation>
    <scope>NUCLEOTIDE SEQUENCE [LARGE SCALE GENOMIC DNA]</scope>
    <source>
        <strain evidence="2 3">ZK17L-C2</strain>
    </source>
</reference>
<feature type="transmembrane region" description="Helical" evidence="1">
    <location>
        <begin position="20"/>
        <end position="38"/>
    </location>
</feature>
<keyword evidence="1" id="KW-1133">Transmembrane helix</keyword>
<evidence type="ECO:0008006" key="4">
    <source>
        <dbReference type="Google" id="ProtNLM"/>
    </source>
</evidence>
<evidence type="ECO:0000313" key="2">
    <source>
        <dbReference type="EMBL" id="MDU0370296.1"/>
    </source>
</evidence>
<organism evidence="2 3">
    <name type="scientific">Hymenobacter endophyticus</name>
    <dbReference type="NCBI Taxonomy" id="3076335"/>
    <lineage>
        <taxon>Bacteria</taxon>
        <taxon>Pseudomonadati</taxon>
        <taxon>Bacteroidota</taxon>
        <taxon>Cytophagia</taxon>
        <taxon>Cytophagales</taxon>
        <taxon>Hymenobacteraceae</taxon>
        <taxon>Hymenobacter</taxon>
    </lineage>
</organism>